<dbReference type="RefSeq" id="XP_038050487.1">
    <property type="nucleotide sequence ID" value="XM_038194559.1"/>
</dbReference>
<evidence type="ECO:0000313" key="3">
    <source>
        <dbReference type="EnsemblMetazoa" id="XP_038050489.1"/>
    </source>
</evidence>
<evidence type="ECO:0008006" key="5">
    <source>
        <dbReference type="Google" id="ProtNLM"/>
    </source>
</evidence>
<accession>A0A913ZGD6</accession>
<feature type="transmembrane region" description="Helical" evidence="2">
    <location>
        <begin position="7"/>
        <end position="24"/>
    </location>
</feature>
<dbReference type="PANTHER" id="PTHR43313">
    <property type="entry name" value="SHORT-CHAIN DEHYDROGENASE/REDUCTASE FAMILY 9C"/>
    <property type="match status" value="1"/>
</dbReference>
<keyword evidence="2" id="KW-0472">Membrane</keyword>
<dbReference type="EnsemblMetazoa" id="XM_038194559.1">
    <property type="protein sequence ID" value="XP_038050487.1"/>
    <property type="gene ID" value="LOC119723739"/>
</dbReference>
<comment type="similarity">
    <text evidence="1">Belongs to the short-chain dehydrogenases/reductases (SDR) family.</text>
</comment>
<dbReference type="PRINTS" id="PR00081">
    <property type="entry name" value="GDHRDH"/>
</dbReference>
<dbReference type="RefSeq" id="XP_038050489.1">
    <property type="nucleotide sequence ID" value="XM_038194561.1"/>
</dbReference>
<organism evidence="3 4">
    <name type="scientific">Patiria miniata</name>
    <name type="common">Bat star</name>
    <name type="synonym">Asterina miniata</name>
    <dbReference type="NCBI Taxonomy" id="46514"/>
    <lineage>
        <taxon>Eukaryota</taxon>
        <taxon>Metazoa</taxon>
        <taxon>Echinodermata</taxon>
        <taxon>Eleutherozoa</taxon>
        <taxon>Asterozoa</taxon>
        <taxon>Asteroidea</taxon>
        <taxon>Valvatacea</taxon>
        <taxon>Valvatida</taxon>
        <taxon>Asterinidae</taxon>
        <taxon>Patiria</taxon>
    </lineage>
</organism>
<dbReference type="Proteomes" id="UP000887568">
    <property type="component" value="Unplaced"/>
</dbReference>
<evidence type="ECO:0000313" key="4">
    <source>
        <dbReference type="Proteomes" id="UP000887568"/>
    </source>
</evidence>
<name>A0A913ZGD6_PATMI</name>
<dbReference type="InterPro" id="IPR002347">
    <property type="entry name" value="SDR_fam"/>
</dbReference>
<dbReference type="SUPFAM" id="SSF51735">
    <property type="entry name" value="NAD(P)-binding Rossmann-fold domains"/>
    <property type="match status" value="1"/>
</dbReference>
<sequence>MPVDRQTYFYSWAILSLLALAVYLGEDSIAAKIIAGTLAVAGLYIGGKLVPRGHVSPEGKAVFITGCDTGFGNGLARRLDGCGFTVFAGCYIPDGPDAQQLAKETSSRLTIVPLDVTSDESVEDARDMVKAGLQRQRAELWAVVNNAGIWRWGLIEWTTIKQYKQVAEVNVYGMIRVTQAFLPLIRRAKGRIVNVSSVSGLWTIPYISSYFMTKYAVESFSDALRFEMNPWGVKVVLVEPGEYGKLTGIALHSRESTLAVSEPLWDGMRDDLRRDYGREYFDGHVQRLHQAREACWDDLTPVLDAMLDAVASGRPKHRYLIGELSTYYLKFKFSLLPSWMTDWTLYKLDEPFPKPAALREKHD</sequence>
<dbReference type="OrthoDB" id="2102561at2759"/>
<dbReference type="EnsemblMetazoa" id="XM_038194561.1">
    <property type="protein sequence ID" value="XP_038050489.1"/>
    <property type="gene ID" value="LOC119723739"/>
</dbReference>
<dbReference type="AlphaFoldDB" id="A0A913ZGD6"/>
<dbReference type="PRINTS" id="PR00080">
    <property type="entry name" value="SDRFAMILY"/>
</dbReference>
<dbReference type="GeneID" id="119723739"/>
<protein>
    <recommendedName>
        <fullName evidence="5">D-beta-hydroxybutyrate dehydrogenase, mitochondrial</fullName>
    </recommendedName>
</protein>
<keyword evidence="4" id="KW-1185">Reference proteome</keyword>
<dbReference type="Pfam" id="PF00106">
    <property type="entry name" value="adh_short"/>
    <property type="match status" value="1"/>
</dbReference>
<keyword evidence="2" id="KW-1133">Transmembrane helix</keyword>
<proteinExistence type="inferred from homology"/>
<dbReference type="GO" id="GO:0016491">
    <property type="term" value="F:oxidoreductase activity"/>
    <property type="evidence" value="ECO:0007669"/>
    <property type="project" value="TreeGrafter"/>
</dbReference>
<dbReference type="GO" id="GO:0008202">
    <property type="term" value="P:steroid metabolic process"/>
    <property type="evidence" value="ECO:0007669"/>
    <property type="project" value="TreeGrafter"/>
</dbReference>
<dbReference type="InterPro" id="IPR036291">
    <property type="entry name" value="NAD(P)-bd_dom_sf"/>
</dbReference>
<reference evidence="3" key="1">
    <citation type="submission" date="2022-11" db="UniProtKB">
        <authorList>
            <consortium name="EnsemblMetazoa"/>
        </authorList>
    </citation>
    <scope>IDENTIFICATION</scope>
</reference>
<evidence type="ECO:0000256" key="1">
    <source>
        <dbReference type="RuleBase" id="RU000363"/>
    </source>
</evidence>
<dbReference type="OMA" id="DERGCNV"/>
<keyword evidence="2" id="KW-0812">Transmembrane</keyword>
<evidence type="ECO:0000256" key="2">
    <source>
        <dbReference type="SAM" id="Phobius"/>
    </source>
</evidence>
<dbReference type="Gene3D" id="3.40.50.720">
    <property type="entry name" value="NAD(P)-binding Rossmann-like Domain"/>
    <property type="match status" value="1"/>
</dbReference>
<dbReference type="PANTHER" id="PTHR43313:SF36">
    <property type="entry name" value="D-BETA-HYDROXYBUTYRATE DEHYDROGENASE, MITOCHONDRIAL"/>
    <property type="match status" value="1"/>
</dbReference>